<dbReference type="AlphaFoldDB" id="A0A2R8BQZ3"/>
<dbReference type="Proteomes" id="UP000244912">
    <property type="component" value="Unassembled WGS sequence"/>
</dbReference>
<sequence length="90" mass="9618">MTRLKLGPLVDETPVKLTIEVPAAVHRDLIAYAELLARETGKTIEPAKIVAPMLARFMATDRGFAKLRRAPSGSSGTPSATSRKDQADSG</sequence>
<feature type="compositionally biased region" description="Low complexity" evidence="1">
    <location>
        <begin position="70"/>
        <end position="81"/>
    </location>
</feature>
<evidence type="ECO:0000313" key="3">
    <source>
        <dbReference type="Proteomes" id="UP000244912"/>
    </source>
</evidence>
<evidence type="ECO:0000313" key="2">
    <source>
        <dbReference type="EMBL" id="SPJ22506.1"/>
    </source>
</evidence>
<keyword evidence="3" id="KW-1185">Reference proteome</keyword>
<dbReference type="RefSeq" id="WP_108892391.1">
    <property type="nucleotide sequence ID" value="NZ_ONZF01000001.1"/>
</dbReference>
<evidence type="ECO:0000256" key="1">
    <source>
        <dbReference type="SAM" id="MobiDB-lite"/>
    </source>
</evidence>
<gene>
    <name evidence="2" type="ORF">PAA8504_00300</name>
</gene>
<dbReference type="OrthoDB" id="9803810at2"/>
<protein>
    <recommendedName>
        <fullName evidence="4">DUF2274 domain-containing protein</fullName>
    </recommendedName>
</protein>
<feature type="region of interest" description="Disordered" evidence="1">
    <location>
        <begin position="67"/>
        <end position="90"/>
    </location>
</feature>
<dbReference type="Pfam" id="PF10038">
    <property type="entry name" value="DUF2274"/>
    <property type="match status" value="1"/>
</dbReference>
<reference evidence="2 3" key="1">
    <citation type="submission" date="2018-03" db="EMBL/GenBank/DDBJ databases">
        <authorList>
            <person name="Keele B.F."/>
        </authorList>
    </citation>
    <scope>NUCLEOTIDE SEQUENCE [LARGE SCALE GENOMIC DNA]</scope>
    <source>
        <strain evidence="2 3">CECT 8504</strain>
    </source>
</reference>
<organism evidence="2 3">
    <name type="scientific">Palleronia abyssalis</name>
    <dbReference type="NCBI Taxonomy" id="1501240"/>
    <lineage>
        <taxon>Bacteria</taxon>
        <taxon>Pseudomonadati</taxon>
        <taxon>Pseudomonadota</taxon>
        <taxon>Alphaproteobacteria</taxon>
        <taxon>Rhodobacterales</taxon>
        <taxon>Roseobacteraceae</taxon>
        <taxon>Palleronia</taxon>
    </lineage>
</organism>
<name>A0A2R8BQZ3_9RHOB</name>
<dbReference type="EMBL" id="ONZF01000001">
    <property type="protein sequence ID" value="SPJ22506.1"/>
    <property type="molecule type" value="Genomic_DNA"/>
</dbReference>
<evidence type="ECO:0008006" key="4">
    <source>
        <dbReference type="Google" id="ProtNLM"/>
    </source>
</evidence>
<proteinExistence type="predicted"/>
<accession>A0A2R8BQZ3</accession>
<dbReference type="InterPro" id="IPR018733">
    <property type="entry name" value="DUF2274"/>
</dbReference>